<proteinExistence type="predicted"/>
<dbReference type="AlphaFoldDB" id="A0AAE0Y8N0"/>
<evidence type="ECO:0000313" key="3">
    <source>
        <dbReference type="Proteomes" id="UP001283361"/>
    </source>
</evidence>
<reference evidence="2" key="1">
    <citation type="journal article" date="2023" name="G3 (Bethesda)">
        <title>A reference genome for the long-term kleptoplast-retaining sea slug Elysia crispata morphotype clarki.</title>
        <authorList>
            <person name="Eastman K.E."/>
            <person name="Pendleton A.L."/>
            <person name="Shaikh M.A."/>
            <person name="Suttiyut T."/>
            <person name="Ogas R."/>
            <person name="Tomko P."/>
            <person name="Gavelis G."/>
            <person name="Widhalm J.R."/>
            <person name="Wisecaver J.H."/>
        </authorList>
    </citation>
    <scope>NUCLEOTIDE SEQUENCE</scope>
    <source>
        <strain evidence="2">ECLA1</strain>
    </source>
</reference>
<evidence type="ECO:0000313" key="2">
    <source>
        <dbReference type="EMBL" id="KAK3736993.1"/>
    </source>
</evidence>
<dbReference type="EMBL" id="JAWDGP010006670">
    <property type="protein sequence ID" value="KAK3736993.1"/>
    <property type="molecule type" value="Genomic_DNA"/>
</dbReference>
<gene>
    <name evidence="2" type="ORF">RRG08_057733</name>
</gene>
<protein>
    <submittedName>
        <fullName evidence="2">Uncharacterized protein</fullName>
    </submittedName>
</protein>
<name>A0AAE0Y8N0_9GAST</name>
<evidence type="ECO:0000256" key="1">
    <source>
        <dbReference type="SAM" id="MobiDB-lite"/>
    </source>
</evidence>
<comment type="caution">
    <text evidence="2">The sequence shown here is derived from an EMBL/GenBank/DDBJ whole genome shotgun (WGS) entry which is preliminary data.</text>
</comment>
<sequence>MRAVCLRHHPLDLAIDTLGYSPLDVVDLAARPAEDKLLIPQDKLALCFIYAISDRLYSVSRLLSRPRPILTQKPIVIKCSSPHSHSRLSAAAATTVGDTQSRCFGGGSDDDDDDDGDGDEWERQMRPSLAYNIS</sequence>
<accession>A0AAE0Y8N0</accession>
<feature type="region of interest" description="Disordered" evidence="1">
    <location>
        <begin position="89"/>
        <end position="134"/>
    </location>
</feature>
<dbReference type="Proteomes" id="UP001283361">
    <property type="component" value="Unassembled WGS sequence"/>
</dbReference>
<organism evidence="2 3">
    <name type="scientific">Elysia crispata</name>
    <name type="common">lettuce slug</name>
    <dbReference type="NCBI Taxonomy" id="231223"/>
    <lineage>
        <taxon>Eukaryota</taxon>
        <taxon>Metazoa</taxon>
        <taxon>Spiralia</taxon>
        <taxon>Lophotrochozoa</taxon>
        <taxon>Mollusca</taxon>
        <taxon>Gastropoda</taxon>
        <taxon>Heterobranchia</taxon>
        <taxon>Euthyneura</taxon>
        <taxon>Panpulmonata</taxon>
        <taxon>Sacoglossa</taxon>
        <taxon>Placobranchoidea</taxon>
        <taxon>Plakobranchidae</taxon>
        <taxon>Elysia</taxon>
    </lineage>
</organism>
<feature type="compositionally biased region" description="Acidic residues" evidence="1">
    <location>
        <begin position="108"/>
        <end position="120"/>
    </location>
</feature>
<keyword evidence="3" id="KW-1185">Reference proteome</keyword>